<keyword evidence="11" id="KW-1185">Reference proteome</keyword>
<comment type="caution">
    <text evidence="10">The sequence shown here is derived from an EMBL/GenBank/DDBJ whole genome shotgun (WGS) entry which is preliminary data.</text>
</comment>
<keyword evidence="6 8" id="KW-0472">Membrane</keyword>
<keyword evidence="5 8" id="KW-1133">Transmembrane helix</keyword>
<feature type="transmembrane region" description="Helical" evidence="8">
    <location>
        <begin position="378"/>
        <end position="398"/>
    </location>
</feature>
<dbReference type="Proteomes" id="UP001642405">
    <property type="component" value="Unassembled WGS sequence"/>
</dbReference>
<keyword evidence="3 7" id="KW-0813">Transport</keyword>
<dbReference type="PANTHER" id="PTHR48022">
    <property type="entry name" value="PLASTIDIC GLUCOSE TRANSPORTER 4"/>
    <property type="match status" value="1"/>
</dbReference>
<dbReference type="SUPFAM" id="SSF103473">
    <property type="entry name" value="MFS general substrate transporter"/>
    <property type="match status" value="1"/>
</dbReference>
<evidence type="ECO:0000256" key="5">
    <source>
        <dbReference type="ARBA" id="ARBA00022989"/>
    </source>
</evidence>
<evidence type="ECO:0000256" key="7">
    <source>
        <dbReference type="RuleBase" id="RU003346"/>
    </source>
</evidence>
<evidence type="ECO:0000256" key="1">
    <source>
        <dbReference type="ARBA" id="ARBA00004141"/>
    </source>
</evidence>
<organism evidence="10 11">
    <name type="scientific">Sporothrix curviconia</name>
    <dbReference type="NCBI Taxonomy" id="1260050"/>
    <lineage>
        <taxon>Eukaryota</taxon>
        <taxon>Fungi</taxon>
        <taxon>Dikarya</taxon>
        <taxon>Ascomycota</taxon>
        <taxon>Pezizomycotina</taxon>
        <taxon>Sordariomycetes</taxon>
        <taxon>Sordariomycetidae</taxon>
        <taxon>Ophiostomatales</taxon>
        <taxon>Ophiostomataceae</taxon>
        <taxon>Sporothrix</taxon>
    </lineage>
</organism>
<dbReference type="InterPro" id="IPR036259">
    <property type="entry name" value="MFS_trans_sf"/>
</dbReference>
<gene>
    <name evidence="10" type="ORF">SCUCBS95973_002854</name>
</gene>
<accession>A0ABP0BAE9</accession>
<evidence type="ECO:0000256" key="3">
    <source>
        <dbReference type="ARBA" id="ARBA00022448"/>
    </source>
</evidence>
<reference evidence="10 11" key="1">
    <citation type="submission" date="2024-01" db="EMBL/GenBank/DDBJ databases">
        <authorList>
            <person name="Allen C."/>
            <person name="Tagirdzhanova G."/>
        </authorList>
    </citation>
    <scope>NUCLEOTIDE SEQUENCE [LARGE SCALE GENOMIC DNA]</scope>
</reference>
<feature type="transmembrane region" description="Helical" evidence="8">
    <location>
        <begin position="107"/>
        <end position="126"/>
    </location>
</feature>
<dbReference type="PROSITE" id="PS50850">
    <property type="entry name" value="MFS"/>
    <property type="match status" value="1"/>
</dbReference>
<dbReference type="Gene3D" id="1.20.1250.20">
    <property type="entry name" value="MFS general substrate transporter like domains"/>
    <property type="match status" value="1"/>
</dbReference>
<sequence>MASHDPESFPPKKAADQWQETALAADSTELASDARAAAEAEHKMSLLDGIRAYPKAVAWSVIISTATTMDGYDTGFLTSLLGLPAFRQQFGHLKGDDYVISPSWQSAIGNSSGVGIFVGVLINGWLTEYLGHRRILMACYVLITGLVFIPFFAPNVGVLVAGEVLCGLVWGQFSITGATYASEVCPLPLRAYLTSYINITWILGQFVAAVVLRGVTNVQGQWAYRIPFAVQWVWPIPLCLGVYFAPESPWWLVRQDRLDEAEAVIKRLTSQKRTSDSRPHPPVDAKQAVAMLVHTNQLEQAYESGTSYWDLFKGVNRRRTEIACMAWCIQNGYDTYFFEQAGLSTVYAFDLTVGDRLIALTGTALSWVMLTLFGRRTIYMIGISCNVCLLLAIGFSSLSHANAGAWAQSILLMCWPLITSLSVGSVAFAIVSEVGSTRLRAKTIAIARNSWNLLNIIFGVVMPYLINPDAAGLKGKAAFIFVFLGILCLGYVWFRLPETKHRTYEELDLLFMQRVPTRDFKKTAVAAYQEDIHKTVGV</sequence>
<dbReference type="InterPro" id="IPR005828">
    <property type="entry name" value="MFS_sugar_transport-like"/>
</dbReference>
<feature type="transmembrane region" description="Helical" evidence="8">
    <location>
        <begin position="193"/>
        <end position="212"/>
    </location>
</feature>
<evidence type="ECO:0000313" key="10">
    <source>
        <dbReference type="EMBL" id="CAK7216577.1"/>
    </source>
</evidence>
<evidence type="ECO:0000256" key="4">
    <source>
        <dbReference type="ARBA" id="ARBA00022692"/>
    </source>
</evidence>
<proteinExistence type="inferred from homology"/>
<feature type="transmembrane region" description="Helical" evidence="8">
    <location>
        <begin position="477"/>
        <end position="494"/>
    </location>
</feature>
<feature type="transmembrane region" description="Helical" evidence="8">
    <location>
        <begin position="410"/>
        <end position="431"/>
    </location>
</feature>
<dbReference type="Pfam" id="PF00083">
    <property type="entry name" value="Sugar_tr"/>
    <property type="match status" value="1"/>
</dbReference>
<evidence type="ECO:0000256" key="6">
    <source>
        <dbReference type="ARBA" id="ARBA00023136"/>
    </source>
</evidence>
<feature type="domain" description="Major facilitator superfamily (MFS) profile" evidence="9">
    <location>
        <begin position="59"/>
        <end position="500"/>
    </location>
</feature>
<dbReference type="InterPro" id="IPR003663">
    <property type="entry name" value="Sugar/inositol_transpt"/>
</dbReference>
<evidence type="ECO:0000256" key="8">
    <source>
        <dbReference type="SAM" id="Phobius"/>
    </source>
</evidence>
<evidence type="ECO:0000256" key="2">
    <source>
        <dbReference type="ARBA" id="ARBA00010992"/>
    </source>
</evidence>
<comment type="subcellular location">
    <subcellularLocation>
        <location evidence="1">Membrane</location>
        <topology evidence="1">Multi-pass membrane protein</topology>
    </subcellularLocation>
</comment>
<comment type="similarity">
    <text evidence="2 7">Belongs to the major facilitator superfamily. Sugar transporter (TC 2.A.1.1) family.</text>
</comment>
<feature type="transmembrane region" description="Helical" evidence="8">
    <location>
        <begin position="443"/>
        <end position="465"/>
    </location>
</feature>
<evidence type="ECO:0000313" key="11">
    <source>
        <dbReference type="Proteomes" id="UP001642405"/>
    </source>
</evidence>
<dbReference type="PANTHER" id="PTHR48022:SF83">
    <property type="entry name" value="MAJOR FACILITATOR SUPERFAMILY (MFS) PROFILE DOMAIN-CONTAINING PROTEIN"/>
    <property type="match status" value="1"/>
</dbReference>
<keyword evidence="4 8" id="KW-0812">Transmembrane</keyword>
<dbReference type="InterPro" id="IPR050360">
    <property type="entry name" value="MFS_Sugar_Transporters"/>
</dbReference>
<name>A0ABP0BAE9_9PEZI</name>
<feature type="transmembrane region" description="Helical" evidence="8">
    <location>
        <begin position="135"/>
        <end position="153"/>
    </location>
</feature>
<dbReference type="EMBL" id="CAWUHB010000012">
    <property type="protein sequence ID" value="CAK7216577.1"/>
    <property type="molecule type" value="Genomic_DNA"/>
</dbReference>
<dbReference type="NCBIfam" id="TIGR00879">
    <property type="entry name" value="SP"/>
    <property type="match status" value="1"/>
</dbReference>
<protein>
    <recommendedName>
        <fullName evidence="9">Major facilitator superfamily (MFS) profile domain-containing protein</fullName>
    </recommendedName>
</protein>
<evidence type="ECO:0000259" key="9">
    <source>
        <dbReference type="PROSITE" id="PS50850"/>
    </source>
</evidence>
<dbReference type="InterPro" id="IPR020846">
    <property type="entry name" value="MFS_dom"/>
</dbReference>